<dbReference type="Proteomes" id="UP000285405">
    <property type="component" value="Unassembled WGS sequence"/>
</dbReference>
<organism evidence="3 4">
    <name type="scientific">Golovinomyces cichoracearum</name>
    <dbReference type="NCBI Taxonomy" id="62708"/>
    <lineage>
        <taxon>Eukaryota</taxon>
        <taxon>Fungi</taxon>
        <taxon>Dikarya</taxon>
        <taxon>Ascomycota</taxon>
        <taxon>Pezizomycotina</taxon>
        <taxon>Leotiomycetes</taxon>
        <taxon>Erysiphales</taxon>
        <taxon>Erysiphaceae</taxon>
        <taxon>Golovinomyces</taxon>
    </lineage>
</organism>
<reference evidence="3 4" key="1">
    <citation type="journal article" date="2018" name="BMC Genomics">
        <title>Comparative genome analyses reveal sequence features reflecting distinct modes of host-adaptation between dicot and monocot powdery mildew.</title>
        <authorList>
            <person name="Wu Y."/>
            <person name="Ma X."/>
            <person name="Pan Z."/>
            <person name="Kale S.D."/>
            <person name="Song Y."/>
            <person name="King H."/>
            <person name="Zhang Q."/>
            <person name="Presley C."/>
            <person name="Deng X."/>
            <person name="Wei C.I."/>
            <person name="Xiao S."/>
        </authorList>
    </citation>
    <scope>NUCLEOTIDE SEQUENCE [LARGE SCALE GENOMIC DNA]</scope>
    <source>
        <strain evidence="3">UCSC1</strain>
    </source>
</reference>
<name>A0A420I7D7_9PEZI</name>
<dbReference type="AlphaFoldDB" id="A0A420I7D7"/>
<gene>
    <name evidence="3" type="ORF">GcC1_119036</name>
</gene>
<dbReference type="OrthoDB" id="3599551at2759"/>
<dbReference type="InterPro" id="IPR054722">
    <property type="entry name" value="PolX-like_BBD"/>
</dbReference>
<accession>A0A420I7D7</accession>
<evidence type="ECO:0000256" key="1">
    <source>
        <dbReference type="SAM" id="MobiDB-lite"/>
    </source>
</evidence>
<evidence type="ECO:0000259" key="2">
    <source>
        <dbReference type="Pfam" id="PF22936"/>
    </source>
</evidence>
<feature type="domain" description="Retrovirus-related Pol polyprotein from transposon TNT 1-94-like beta-barrel" evidence="2">
    <location>
        <begin position="164"/>
        <end position="239"/>
    </location>
</feature>
<feature type="region of interest" description="Disordered" evidence="1">
    <location>
        <begin position="124"/>
        <end position="147"/>
    </location>
</feature>
<sequence>FEAEWFKLLKLTKDSSDTYRQQFAVFLGYDKAKRDSLLGLISRHHKIIVDNLTTKDSLTFTEVKQRLLDCDYESSGTALLTVSSNINAGNRKSNKRGRKPEKIPDPEEPCTFCKKHFLDKPRNHSWETCPQRKQWSKRSNKSDPPTFHEAHMTTEIEQVSPKNFYLDTSATSHMCPYPEKFINLKICSGLVKTSSGDGTNIKGKRSVIINCIINNELCTYKLNDVLYVPEIKLPLFSWRVERLKGLKMNDDANIINIYKDNKICLQAKFVESLPVIMEEKYPQFQTLRALHMISGMRHFATMHHHHCLKPRHSFRINL</sequence>
<evidence type="ECO:0000313" key="3">
    <source>
        <dbReference type="EMBL" id="RKF65556.1"/>
    </source>
</evidence>
<dbReference type="EMBL" id="MCBR01011937">
    <property type="protein sequence ID" value="RKF65556.1"/>
    <property type="molecule type" value="Genomic_DNA"/>
</dbReference>
<dbReference type="Pfam" id="PF22936">
    <property type="entry name" value="Pol_BBD"/>
    <property type="match status" value="1"/>
</dbReference>
<feature type="non-terminal residue" evidence="3">
    <location>
        <position position="1"/>
    </location>
</feature>
<evidence type="ECO:0000313" key="4">
    <source>
        <dbReference type="Proteomes" id="UP000285405"/>
    </source>
</evidence>
<proteinExistence type="predicted"/>
<protein>
    <recommendedName>
        <fullName evidence="2">Retrovirus-related Pol polyprotein from transposon TNT 1-94-like beta-barrel domain-containing protein</fullName>
    </recommendedName>
</protein>
<comment type="caution">
    <text evidence="3">The sequence shown here is derived from an EMBL/GenBank/DDBJ whole genome shotgun (WGS) entry which is preliminary data.</text>
</comment>